<dbReference type="EMBL" id="WIWV01000002">
    <property type="protein sequence ID" value="KAF7719909.1"/>
    <property type="molecule type" value="Genomic_DNA"/>
</dbReference>
<sequence>MGAIVTNLVTLPILGLIAIPMVLSAWVTLWVALGTLFVRFSVVYLDVIYGFVVSFFTLPLSSSSFLSFAASEPVTPAAGNSRRNSAHGLMQSRWSHDDHLAAGVGAIQTNDESTKHDIKSYAQSMIEAHHLPSSSEPYLGLPVSGDERRDFEGVGGWRSYRYPSRQASRPRTAPSAQEKSFHSASTSSTQSLHREHAPEPEGFDADDLAWLSLNHRLELPSHLVRLGDHLRSASGVNSPPNLDYHPHATGLGLHAMHPAQSVSSHRSHSHSGARHHHRSHTTSALTTSECRTGDFLSLALSTRPESVNRFLSPSASRAGPFMTPQPCSASFPSARTPFTHDLSRSEPYLARSADAASSFLPTSHGPGERQGPYGYFALQRIDRRDHQLPPSSVISSSSGSGATTPGLNPSGEDRDSLSLGLTRLMAHYPTGVRHRRRSIAGPHSRVVGNGA</sequence>
<feature type="transmembrane region" description="Helical" evidence="2">
    <location>
        <begin position="12"/>
        <end position="33"/>
    </location>
</feature>
<evidence type="ECO:0000313" key="3">
    <source>
        <dbReference type="EMBL" id="KAF7719909.1"/>
    </source>
</evidence>
<evidence type="ECO:0000256" key="2">
    <source>
        <dbReference type="SAM" id="Phobius"/>
    </source>
</evidence>
<keyword evidence="2" id="KW-0472">Membrane</keyword>
<gene>
    <name evidence="3" type="ORF">PECM_003219</name>
</gene>
<feature type="transmembrane region" description="Helical" evidence="2">
    <location>
        <begin position="40"/>
        <end position="60"/>
    </location>
</feature>
<feature type="compositionally biased region" description="Basic residues" evidence="1">
    <location>
        <begin position="265"/>
        <end position="280"/>
    </location>
</feature>
<name>A0A8J8WM69_9EURO</name>
<reference evidence="3" key="1">
    <citation type="journal article" date="2020" name="Front. Microbiol.">
        <title>Gene regulatory networks of Penicillium echinulatum 2HH and Penicillium oxalicum 114-2 inferred by a computational biology approach.</title>
        <authorList>
            <person name="Lenz A.R."/>
            <person name="Galan-Vasquez E."/>
            <person name="Balbinot E."/>
            <person name="De Abreu F.P."/>
            <person name="De Oliveira N.S."/>
            <person name="Da Rosa L.O."/>
            <person name="De Avila E Silva S."/>
            <person name="Camassola M."/>
            <person name="Dillon A.J.P."/>
            <person name="Perez-Rueda E."/>
        </authorList>
    </citation>
    <scope>NUCLEOTIDE SEQUENCE</scope>
    <source>
        <strain evidence="3">S1M29</strain>
    </source>
</reference>
<dbReference type="OrthoDB" id="4492972at2759"/>
<evidence type="ECO:0000313" key="4">
    <source>
        <dbReference type="Proteomes" id="UP000631181"/>
    </source>
</evidence>
<feature type="compositionally biased region" description="Low complexity" evidence="1">
    <location>
        <begin position="391"/>
        <end position="401"/>
    </location>
</feature>
<keyword evidence="2" id="KW-0812">Transmembrane</keyword>
<keyword evidence="2" id="KW-1133">Transmembrane helix</keyword>
<feature type="region of interest" description="Disordered" evidence="1">
    <location>
        <begin position="263"/>
        <end position="286"/>
    </location>
</feature>
<evidence type="ECO:0000256" key="1">
    <source>
        <dbReference type="SAM" id="MobiDB-lite"/>
    </source>
</evidence>
<dbReference type="AlphaFoldDB" id="A0A8J8WM69"/>
<comment type="caution">
    <text evidence="3">The sequence shown here is derived from an EMBL/GenBank/DDBJ whole genome shotgun (WGS) entry which is preliminary data.</text>
</comment>
<feature type="region of interest" description="Disordered" evidence="1">
    <location>
        <begin position="388"/>
        <end position="416"/>
    </location>
</feature>
<dbReference type="Proteomes" id="UP000631181">
    <property type="component" value="Unassembled WGS sequence"/>
</dbReference>
<feature type="compositionally biased region" description="Low complexity" evidence="1">
    <location>
        <begin position="182"/>
        <end position="191"/>
    </location>
</feature>
<accession>A0A8J8WM69</accession>
<feature type="region of interest" description="Disordered" evidence="1">
    <location>
        <begin position="314"/>
        <end position="334"/>
    </location>
</feature>
<proteinExistence type="predicted"/>
<keyword evidence="4" id="KW-1185">Reference proteome</keyword>
<feature type="region of interest" description="Disordered" evidence="1">
    <location>
        <begin position="154"/>
        <end position="200"/>
    </location>
</feature>
<feature type="compositionally biased region" description="Polar residues" evidence="1">
    <location>
        <begin position="165"/>
        <end position="178"/>
    </location>
</feature>
<protein>
    <submittedName>
        <fullName evidence="3">Uncharacterized protein</fullName>
    </submittedName>
</protein>
<organism evidence="3 4">
    <name type="scientific">Penicillium ucsense</name>
    <dbReference type="NCBI Taxonomy" id="2839758"/>
    <lineage>
        <taxon>Eukaryota</taxon>
        <taxon>Fungi</taxon>
        <taxon>Dikarya</taxon>
        <taxon>Ascomycota</taxon>
        <taxon>Pezizomycotina</taxon>
        <taxon>Eurotiomycetes</taxon>
        <taxon>Eurotiomycetidae</taxon>
        <taxon>Eurotiales</taxon>
        <taxon>Aspergillaceae</taxon>
        <taxon>Penicillium</taxon>
    </lineage>
</organism>